<evidence type="ECO:0000313" key="2">
    <source>
        <dbReference type="Proteomes" id="UP000257109"/>
    </source>
</evidence>
<dbReference type="Proteomes" id="UP000257109">
    <property type="component" value="Unassembled WGS sequence"/>
</dbReference>
<reference evidence="1" key="1">
    <citation type="submission" date="2018-05" db="EMBL/GenBank/DDBJ databases">
        <title>Draft genome of Mucuna pruriens seed.</title>
        <authorList>
            <person name="Nnadi N.E."/>
            <person name="Vos R."/>
            <person name="Hasami M.H."/>
            <person name="Devisetty U.K."/>
            <person name="Aguiy J.C."/>
        </authorList>
    </citation>
    <scope>NUCLEOTIDE SEQUENCE [LARGE SCALE GENOMIC DNA]</scope>
    <source>
        <strain evidence="1">JCA_2017</strain>
    </source>
</reference>
<organism evidence="1 2">
    <name type="scientific">Mucuna pruriens</name>
    <name type="common">Velvet bean</name>
    <name type="synonym">Dolichos pruriens</name>
    <dbReference type="NCBI Taxonomy" id="157652"/>
    <lineage>
        <taxon>Eukaryota</taxon>
        <taxon>Viridiplantae</taxon>
        <taxon>Streptophyta</taxon>
        <taxon>Embryophyta</taxon>
        <taxon>Tracheophyta</taxon>
        <taxon>Spermatophyta</taxon>
        <taxon>Magnoliopsida</taxon>
        <taxon>eudicotyledons</taxon>
        <taxon>Gunneridae</taxon>
        <taxon>Pentapetalae</taxon>
        <taxon>rosids</taxon>
        <taxon>fabids</taxon>
        <taxon>Fabales</taxon>
        <taxon>Fabaceae</taxon>
        <taxon>Papilionoideae</taxon>
        <taxon>50 kb inversion clade</taxon>
        <taxon>NPAAA clade</taxon>
        <taxon>indigoferoid/millettioid clade</taxon>
        <taxon>Phaseoleae</taxon>
        <taxon>Mucuna</taxon>
    </lineage>
</organism>
<proteinExistence type="predicted"/>
<feature type="non-terminal residue" evidence="1">
    <location>
        <position position="1"/>
    </location>
</feature>
<dbReference type="EMBL" id="QJKJ01017963">
    <property type="protein sequence ID" value="RDX57974.1"/>
    <property type="molecule type" value="Genomic_DNA"/>
</dbReference>
<dbReference type="CDD" id="cd09272">
    <property type="entry name" value="RNase_HI_RT_Ty1"/>
    <property type="match status" value="1"/>
</dbReference>
<comment type="caution">
    <text evidence="1">The sequence shown here is derived from an EMBL/GenBank/DDBJ whole genome shotgun (WGS) entry which is preliminary data.</text>
</comment>
<name>A0A371DZL8_MUCPR</name>
<accession>A0A371DZL8</accession>
<dbReference type="OrthoDB" id="413760at2759"/>
<sequence>MKSTIDYCFSFGLGVFSWCSKKQDIVAQSTIEAEYVQPTVAMNQAIWLRDVQREVKLLYRRTEDQSVDVLPKALPKKPIYILLINKIRGGTNYTNN</sequence>
<protein>
    <recommendedName>
        <fullName evidence="3">Copia protein</fullName>
    </recommendedName>
</protein>
<keyword evidence="2" id="KW-1185">Reference proteome</keyword>
<dbReference type="AlphaFoldDB" id="A0A371DZL8"/>
<evidence type="ECO:0008006" key="3">
    <source>
        <dbReference type="Google" id="ProtNLM"/>
    </source>
</evidence>
<evidence type="ECO:0000313" key="1">
    <source>
        <dbReference type="EMBL" id="RDX57974.1"/>
    </source>
</evidence>
<gene>
    <name evidence="1" type="ORF">CR513_62745</name>
</gene>